<dbReference type="AlphaFoldDB" id="A0A2M7GXW5"/>
<feature type="non-terminal residue" evidence="1">
    <location>
        <position position="75"/>
    </location>
</feature>
<sequence>MGGIAAGEKKEKGEEVVTKAIVGEVACFTPRGDPKFIGIAVDKENTDYYFIIDENLKIVNKESLKEIEIGDKVEV</sequence>
<comment type="caution">
    <text evidence="1">The sequence shown here is derived from an EMBL/GenBank/DDBJ whole genome shotgun (WGS) entry which is preliminary data.</text>
</comment>
<evidence type="ECO:0000313" key="1">
    <source>
        <dbReference type="EMBL" id="PIW32847.1"/>
    </source>
</evidence>
<protein>
    <submittedName>
        <fullName evidence="1">Uncharacterized protein</fullName>
    </submittedName>
</protein>
<name>A0A2M7GXW5_9BACT</name>
<gene>
    <name evidence="1" type="ORF">COW28_05130</name>
</gene>
<dbReference type="Proteomes" id="UP000230025">
    <property type="component" value="Unassembled WGS sequence"/>
</dbReference>
<evidence type="ECO:0000313" key="2">
    <source>
        <dbReference type="Proteomes" id="UP000230025"/>
    </source>
</evidence>
<reference evidence="2" key="1">
    <citation type="submission" date="2017-09" db="EMBL/GenBank/DDBJ databases">
        <title>Depth-based differentiation of microbial function through sediment-hosted aquifers and enrichment of novel symbionts in the deep terrestrial subsurface.</title>
        <authorList>
            <person name="Probst A.J."/>
            <person name="Ladd B."/>
            <person name="Jarett J.K."/>
            <person name="Geller-Mcgrath D.E."/>
            <person name="Sieber C.M.K."/>
            <person name="Emerson J.B."/>
            <person name="Anantharaman K."/>
            <person name="Thomas B.C."/>
            <person name="Malmstrom R."/>
            <person name="Stieglmeier M."/>
            <person name="Klingl A."/>
            <person name="Woyke T."/>
            <person name="Ryan C.M."/>
            <person name="Banfield J.F."/>
        </authorList>
    </citation>
    <scope>NUCLEOTIDE SEQUENCE [LARGE SCALE GENOMIC DNA]</scope>
</reference>
<dbReference type="EMBL" id="PFFY01000240">
    <property type="protein sequence ID" value="PIW32847.1"/>
    <property type="molecule type" value="Genomic_DNA"/>
</dbReference>
<proteinExistence type="predicted"/>
<accession>A0A2M7GXW5</accession>
<organism evidence="1 2">
    <name type="scientific">bacterium (Candidatus Ratteibacteria) CG15_BIG_FIL_POST_REV_8_21_14_020_41_12</name>
    <dbReference type="NCBI Taxonomy" id="2014291"/>
    <lineage>
        <taxon>Bacteria</taxon>
        <taxon>Candidatus Ratteibacteria</taxon>
    </lineage>
</organism>